<dbReference type="EMBL" id="JAUQTA010000001">
    <property type="protein sequence ID" value="MDO7868522.1"/>
    <property type="molecule type" value="Genomic_DNA"/>
</dbReference>
<evidence type="ECO:0000313" key="1">
    <source>
        <dbReference type="EMBL" id="MDO7868522.1"/>
    </source>
</evidence>
<keyword evidence="2" id="KW-1185">Reference proteome</keyword>
<evidence type="ECO:0000313" key="2">
    <source>
        <dbReference type="Proteomes" id="UP001233314"/>
    </source>
</evidence>
<gene>
    <name evidence="1" type="ORF">Q5722_09095</name>
</gene>
<proteinExistence type="predicted"/>
<reference evidence="1 2" key="1">
    <citation type="submission" date="2023-07" db="EMBL/GenBank/DDBJ databases">
        <title>Nocardioides sp. nov WY-20 isolated from soil.</title>
        <authorList>
            <person name="Liu B."/>
            <person name="Wan Y."/>
        </authorList>
    </citation>
    <scope>NUCLEOTIDE SEQUENCE [LARGE SCALE GENOMIC DNA]</scope>
    <source>
        <strain evidence="1 2">WY-20</strain>
    </source>
</reference>
<dbReference type="RefSeq" id="WP_305027896.1">
    <property type="nucleotide sequence ID" value="NZ_JAUQTA010000001.1"/>
</dbReference>
<organism evidence="1 2">
    <name type="scientific">Nocardioides jiangxiensis</name>
    <dbReference type="NCBI Taxonomy" id="3064524"/>
    <lineage>
        <taxon>Bacteria</taxon>
        <taxon>Bacillati</taxon>
        <taxon>Actinomycetota</taxon>
        <taxon>Actinomycetes</taxon>
        <taxon>Propionibacteriales</taxon>
        <taxon>Nocardioidaceae</taxon>
        <taxon>Nocardioides</taxon>
    </lineage>
</organism>
<protein>
    <submittedName>
        <fullName evidence="1">Uncharacterized protein</fullName>
    </submittedName>
</protein>
<accession>A0ABT9B1C3</accession>
<name>A0ABT9B1C3_9ACTN</name>
<dbReference type="Proteomes" id="UP001233314">
    <property type="component" value="Unassembled WGS sequence"/>
</dbReference>
<sequence>MYGIRLYRSSKGKRVKVLPVGEAVADAIHPSALARLEGRVRDDLRMALHLLKHAETLAQLATTRAAALTRLTPKQVSDFHYGTPASGLILRPIDDRGRPIPVDQNPTGLSRVLAVAICAVGMSLKEAIDS</sequence>
<comment type="caution">
    <text evidence="1">The sequence shown here is derived from an EMBL/GenBank/DDBJ whole genome shotgun (WGS) entry which is preliminary data.</text>
</comment>